<evidence type="ECO:0000313" key="9">
    <source>
        <dbReference type="Proteomes" id="UP000234632"/>
    </source>
</evidence>
<dbReference type="Proteomes" id="UP000234632">
    <property type="component" value="Unassembled WGS sequence"/>
</dbReference>
<organism evidence="8 9">
    <name type="scientific">Kocuria flava</name>
    <dbReference type="NCBI Taxonomy" id="446860"/>
    <lineage>
        <taxon>Bacteria</taxon>
        <taxon>Bacillati</taxon>
        <taxon>Actinomycetota</taxon>
        <taxon>Actinomycetes</taxon>
        <taxon>Micrococcales</taxon>
        <taxon>Micrococcaceae</taxon>
        <taxon>Kocuria</taxon>
    </lineage>
</organism>
<feature type="transmembrane region" description="Helical" evidence="6">
    <location>
        <begin position="89"/>
        <end position="107"/>
    </location>
</feature>
<feature type="transmembrane region" description="Helical" evidence="6">
    <location>
        <begin position="257"/>
        <end position="275"/>
    </location>
</feature>
<evidence type="ECO:0000313" key="8">
    <source>
        <dbReference type="EMBL" id="PLC12154.1"/>
    </source>
</evidence>
<evidence type="ECO:0000256" key="6">
    <source>
        <dbReference type="SAM" id="Phobius"/>
    </source>
</evidence>
<dbReference type="InterPro" id="IPR018076">
    <property type="entry name" value="T2SS_GspF_dom"/>
</dbReference>
<evidence type="ECO:0000256" key="1">
    <source>
        <dbReference type="ARBA" id="ARBA00004651"/>
    </source>
</evidence>
<dbReference type="InterPro" id="IPR042094">
    <property type="entry name" value="T2SS_GspF_sf"/>
</dbReference>
<proteinExistence type="predicted"/>
<keyword evidence="3 6" id="KW-0812">Transmembrane</keyword>
<evidence type="ECO:0000256" key="3">
    <source>
        <dbReference type="ARBA" id="ARBA00022692"/>
    </source>
</evidence>
<evidence type="ECO:0000256" key="2">
    <source>
        <dbReference type="ARBA" id="ARBA00022475"/>
    </source>
</evidence>
<evidence type="ECO:0000256" key="5">
    <source>
        <dbReference type="ARBA" id="ARBA00023136"/>
    </source>
</evidence>
<gene>
    <name evidence="8" type="ORF">AUQ48_07775</name>
</gene>
<reference evidence="8 9" key="1">
    <citation type="submission" date="2015-12" db="EMBL/GenBank/DDBJ databases">
        <authorList>
            <person name="Shamseldin A."/>
            <person name="Moawad H."/>
            <person name="Abd El-Rahim W.M."/>
            <person name="Sadowsky M.J."/>
        </authorList>
    </citation>
    <scope>NUCLEOTIDE SEQUENCE [LARGE SCALE GENOMIC DNA]</scope>
    <source>
        <strain evidence="8 9">S43</strain>
    </source>
</reference>
<accession>A0A2N4T1N9</accession>
<feature type="transmembrane region" description="Helical" evidence="6">
    <location>
        <begin position="287"/>
        <end position="307"/>
    </location>
</feature>
<evidence type="ECO:0000256" key="4">
    <source>
        <dbReference type="ARBA" id="ARBA00022989"/>
    </source>
</evidence>
<evidence type="ECO:0000259" key="7">
    <source>
        <dbReference type="Pfam" id="PF00482"/>
    </source>
</evidence>
<keyword evidence="2" id="KW-1003">Cell membrane</keyword>
<protein>
    <submittedName>
        <fullName evidence="8">Type II secretion system protein F</fullName>
    </submittedName>
</protein>
<keyword evidence="4 6" id="KW-1133">Transmembrane helix</keyword>
<name>A0A2N4T1N9_9MICC</name>
<feature type="domain" description="Type II secretion system protein GspF" evidence="7">
    <location>
        <begin position="147"/>
        <end position="271"/>
    </location>
</feature>
<dbReference type="EMBL" id="LOMZ01000001">
    <property type="protein sequence ID" value="PLC12154.1"/>
    <property type="molecule type" value="Genomic_DNA"/>
</dbReference>
<dbReference type="PANTHER" id="PTHR35007:SF1">
    <property type="entry name" value="PILUS ASSEMBLY PROTEIN"/>
    <property type="match status" value="1"/>
</dbReference>
<dbReference type="AlphaFoldDB" id="A0A2N4T1N9"/>
<dbReference type="RefSeq" id="WP_101851812.1">
    <property type="nucleotide sequence ID" value="NZ_LOMZ01000001.1"/>
</dbReference>
<comment type="subcellular location">
    <subcellularLocation>
        <location evidence="1">Cell membrane</location>
        <topology evidence="1">Multi-pass membrane protein</topology>
    </subcellularLocation>
</comment>
<dbReference type="Pfam" id="PF00482">
    <property type="entry name" value="T2SSF"/>
    <property type="match status" value="1"/>
</dbReference>
<keyword evidence="5 6" id="KW-0472">Membrane</keyword>
<sequence>MAPLLAGFGLLVLAGLLGLFVVFRSRTPRLPMDRRRPPRGPRELEPSQLSRLSGVTTEAVAEFLERRGWTRRVAAALENAGLKSSPADFLVLVVIGGVVAAAVGTIAGGLLLGLLFLLAAPVVAKLLVGVLTNRRKRIFADQLDNTLQLFSGSLRAGHSLLRAVDAVARESESPTSEELTRIVNETRLGMDLDDSLDQAAKRMDSQDFSWVAQAIGIHREVGGDLAEVLDRVAGTIRERNQIRRQVKTLSAEGKMSAYILMALPVLIAAILSLISPDYISQFVTSGILGYGMIAAALLMFAIGGFWMSRIVKITF</sequence>
<feature type="transmembrane region" description="Helical" evidence="6">
    <location>
        <begin position="113"/>
        <end position="132"/>
    </location>
</feature>
<dbReference type="Gene3D" id="1.20.81.30">
    <property type="entry name" value="Type II secretion system (T2SS), domain F"/>
    <property type="match status" value="1"/>
</dbReference>
<feature type="transmembrane region" description="Helical" evidence="6">
    <location>
        <begin position="6"/>
        <end position="25"/>
    </location>
</feature>
<dbReference type="PANTHER" id="PTHR35007">
    <property type="entry name" value="INTEGRAL MEMBRANE PROTEIN-RELATED"/>
    <property type="match status" value="1"/>
</dbReference>
<dbReference type="GO" id="GO:0005886">
    <property type="term" value="C:plasma membrane"/>
    <property type="evidence" value="ECO:0007669"/>
    <property type="project" value="UniProtKB-SubCell"/>
</dbReference>
<comment type="caution">
    <text evidence="8">The sequence shown here is derived from an EMBL/GenBank/DDBJ whole genome shotgun (WGS) entry which is preliminary data.</text>
</comment>